<organism evidence="1">
    <name type="scientific">Arundo donax</name>
    <name type="common">Giant reed</name>
    <name type="synonym">Donax arundinaceus</name>
    <dbReference type="NCBI Taxonomy" id="35708"/>
    <lineage>
        <taxon>Eukaryota</taxon>
        <taxon>Viridiplantae</taxon>
        <taxon>Streptophyta</taxon>
        <taxon>Embryophyta</taxon>
        <taxon>Tracheophyta</taxon>
        <taxon>Spermatophyta</taxon>
        <taxon>Magnoliopsida</taxon>
        <taxon>Liliopsida</taxon>
        <taxon>Poales</taxon>
        <taxon>Poaceae</taxon>
        <taxon>PACMAD clade</taxon>
        <taxon>Arundinoideae</taxon>
        <taxon>Arundineae</taxon>
        <taxon>Arundo</taxon>
    </lineage>
</organism>
<reference evidence="1" key="2">
    <citation type="journal article" date="2015" name="Data Brief">
        <title>Shoot transcriptome of the giant reed, Arundo donax.</title>
        <authorList>
            <person name="Barrero R.A."/>
            <person name="Guerrero F.D."/>
            <person name="Moolhuijzen P."/>
            <person name="Goolsby J.A."/>
            <person name="Tidwell J."/>
            <person name="Bellgard S.E."/>
            <person name="Bellgard M.I."/>
        </authorList>
    </citation>
    <scope>NUCLEOTIDE SEQUENCE</scope>
    <source>
        <tissue evidence="1">Shoot tissue taken approximately 20 cm above the soil surface</tissue>
    </source>
</reference>
<accession>A0A0A9EDS0</accession>
<dbReference type="EMBL" id="GBRH01200762">
    <property type="protein sequence ID" value="JAD97133.1"/>
    <property type="molecule type" value="Transcribed_RNA"/>
</dbReference>
<name>A0A0A9EDS0_ARUDO</name>
<reference evidence="1" key="1">
    <citation type="submission" date="2014-09" db="EMBL/GenBank/DDBJ databases">
        <authorList>
            <person name="Magalhaes I.L.F."/>
            <person name="Oliveira U."/>
            <person name="Santos F.R."/>
            <person name="Vidigal T.H.D.A."/>
            <person name="Brescovit A.D."/>
            <person name="Santos A.J."/>
        </authorList>
    </citation>
    <scope>NUCLEOTIDE SEQUENCE</scope>
    <source>
        <tissue evidence="1">Shoot tissue taken approximately 20 cm above the soil surface</tissue>
    </source>
</reference>
<protein>
    <submittedName>
        <fullName evidence="1">Uncharacterized protein</fullName>
    </submittedName>
</protein>
<dbReference type="AlphaFoldDB" id="A0A0A9EDS0"/>
<sequence>MKWQTFLKAKGEKKELRTIYLNTTGMK</sequence>
<evidence type="ECO:0000313" key="1">
    <source>
        <dbReference type="EMBL" id="JAD97133.1"/>
    </source>
</evidence>
<proteinExistence type="predicted"/>